<protein>
    <submittedName>
        <fullName evidence="2">DUF4199 domain-containing protein</fullName>
    </submittedName>
</protein>
<keyword evidence="1" id="KW-1133">Transmembrane helix</keyword>
<evidence type="ECO:0000256" key="1">
    <source>
        <dbReference type="SAM" id="Phobius"/>
    </source>
</evidence>
<dbReference type="RefSeq" id="WP_201916512.1">
    <property type="nucleotide sequence ID" value="NZ_JAERQG010000001.1"/>
</dbReference>
<sequence>MENQEVQNNSAHPIKWGVIMGVASVIISLLIYVIDVTLFVKPWVGFLSLAVGAAIIVYSGFDYRKQLGGFMSYGKAFMHAFVVLLVGGFIGAIFRYLLFNVIDPEASQVLVDATIEMTMGMMEAIGASGDTAAMDRAAEQARNSYTLSGIAMGYLWGIIWYAIIAAIVGLITKKKNKELDF</sequence>
<dbReference type="EMBL" id="JAERQG010000001">
    <property type="protein sequence ID" value="MBL0763665.1"/>
    <property type="molecule type" value="Genomic_DNA"/>
</dbReference>
<feature type="transmembrane region" description="Helical" evidence="1">
    <location>
        <begin position="73"/>
        <end position="98"/>
    </location>
</feature>
<evidence type="ECO:0000313" key="3">
    <source>
        <dbReference type="Proteomes" id="UP000642920"/>
    </source>
</evidence>
<keyword evidence="1" id="KW-0472">Membrane</keyword>
<evidence type="ECO:0000313" key="2">
    <source>
        <dbReference type="EMBL" id="MBL0763665.1"/>
    </source>
</evidence>
<dbReference type="AlphaFoldDB" id="A0A937A7L3"/>
<feature type="transmembrane region" description="Helical" evidence="1">
    <location>
        <begin position="40"/>
        <end position="61"/>
    </location>
</feature>
<keyword evidence="1" id="KW-0812">Transmembrane</keyword>
<name>A0A937A7L3_9BACT</name>
<keyword evidence="3" id="KW-1185">Reference proteome</keyword>
<feature type="transmembrane region" description="Helical" evidence="1">
    <location>
        <begin position="153"/>
        <end position="172"/>
    </location>
</feature>
<proteinExistence type="predicted"/>
<gene>
    <name evidence="2" type="ORF">JKP34_00290</name>
</gene>
<dbReference type="InterPro" id="IPR025250">
    <property type="entry name" value="DUF4199"/>
</dbReference>
<feature type="transmembrane region" description="Helical" evidence="1">
    <location>
        <begin position="16"/>
        <end position="34"/>
    </location>
</feature>
<organism evidence="2 3">
    <name type="scientific">Marivirga atlantica</name>
    <dbReference type="NCBI Taxonomy" id="1548457"/>
    <lineage>
        <taxon>Bacteria</taxon>
        <taxon>Pseudomonadati</taxon>
        <taxon>Bacteroidota</taxon>
        <taxon>Cytophagia</taxon>
        <taxon>Cytophagales</taxon>
        <taxon>Marivirgaceae</taxon>
        <taxon>Marivirga</taxon>
    </lineage>
</organism>
<dbReference type="Pfam" id="PF13858">
    <property type="entry name" value="DUF4199"/>
    <property type="match status" value="1"/>
</dbReference>
<comment type="caution">
    <text evidence="2">The sequence shown here is derived from an EMBL/GenBank/DDBJ whole genome shotgun (WGS) entry which is preliminary data.</text>
</comment>
<dbReference type="Proteomes" id="UP000642920">
    <property type="component" value="Unassembled WGS sequence"/>
</dbReference>
<reference evidence="2" key="1">
    <citation type="submission" date="2021-01" db="EMBL/GenBank/DDBJ databases">
        <title>Marivirga sp. nov., isolated from intertidal surface sediments.</title>
        <authorList>
            <person name="Zhang M."/>
        </authorList>
    </citation>
    <scope>NUCLEOTIDE SEQUENCE</scope>
    <source>
        <strain evidence="2">SM1354</strain>
    </source>
</reference>
<accession>A0A937A7L3</accession>